<dbReference type="EMBL" id="JAAIUW010000004">
    <property type="protein sequence ID" value="KAF7835771.1"/>
    <property type="molecule type" value="Genomic_DNA"/>
</dbReference>
<keyword evidence="3" id="KW-1185">Reference proteome</keyword>
<dbReference type="AlphaFoldDB" id="A0A835CBM3"/>
<evidence type="ECO:0000256" key="1">
    <source>
        <dbReference type="SAM" id="MobiDB-lite"/>
    </source>
</evidence>
<name>A0A835CBM3_9FABA</name>
<proteinExistence type="predicted"/>
<feature type="region of interest" description="Disordered" evidence="1">
    <location>
        <begin position="1"/>
        <end position="24"/>
    </location>
</feature>
<evidence type="ECO:0000313" key="3">
    <source>
        <dbReference type="Proteomes" id="UP000634136"/>
    </source>
</evidence>
<gene>
    <name evidence="2" type="ORF">G2W53_010630</name>
</gene>
<organism evidence="2 3">
    <name type="scientific">Senna tora</name>
    <dbReference type="NCBI Taxonomy" id="362788"/>
    <lineage>
        <taxon>Eukaryota</taxon>
        <taxon>Viridiplantae</taxon>
        <taxon>Streptophyta</taxon>
        <taxon>Embryophyta</taxon>
        <taxon>Tracheophyta</taxon>
        <taxon>Spermatophyta</taxon>
        <taxon>Magnoliopsida</taxon>
        <taxon>eudicotyledons</taxon>
        <taxon>Gunneridae</taxon>
        <taxon>Pentapetalae</taxon>
        <taxon>rosids</taxon>
        <taxon>fabids</taxon>
        <taxon>Fabales</taxon>
        <taxon>Fabaceae</taxon>
        <taxon>Caesalpinioideae</taxon>
        <taxon>Cassia clade</taxon>
        <taxon>Senna</taxon>
    </lineage>
</organism>
<feature type="compositionally biased region" description="Basic residues" evidence="1">
    <location>
        <begin position="1"/>
        <end position="11"/>
    </location>
</feature>
<comment type="caution">
    <text evidence="2">The sequence shown here is derived from an EMBL/GenBank/DDBJ whole genome shotgun (WGS) entry which is preliminary data.</text>
</comment>
<reference evidence="2" key="1">
    <citation type="submission" date="2020-09" db="EMBL/GenBank/DDBJ databases">
        <title>Genome-Enabled Discovery of Anthraquinone Biosynthesis in Senna tora.</title>
        <authorList>
            <person name="Kang S.-H."/>
            <person name="Pandey R.P."/>
            <person name="Lee C.-M."/>
            <person name="Sim J.-S."/>
            <person name="Jeong J.-T."/>
            <person name="Choi B.-S."/>
            <person name="Jung M."/>
            <person name="Ginzburg D."/>
            <person name="Zhao K."/>
            <person name="Won S.Y."/>
            <person name="Oh T.-J."/>
            <person name="Yu Y."/>
            <person name="Kim N.-H."/>
            <person name="Lee O.R."/>
            <person name="Lee T.-H."/>
            <person name="Bashyal P."/>
            <person name="Kim T.-S."/>
            <person name="Lee W.-H."/>
            <person name="Kawkins C."/>
            <person name="Kim C.-K."/>
            <person name="Kim J.S."/>
            <person name="Ahn B.O."/>
            <person name="Rhee S.Y."/>
            <person name="Sohng J.K."/>
        </authorList>
    </citation>
    <scope>NUCLEOTIDE SEQUENCE</scope>
    <source>
        <tissue evidence="2">Leaf</tissue>
    </source>
</reference>
<sequence>MDILSKRRQGRCRSNDGVIQMGSPIDSSHSYASSSIINTPSSILKDISNTISCMLQFSASWHRTPLMVAKGILHRSLDNREKMMEIMSRKRSKPTFQDNNAKENIYTQLSRSSQSTSKDYMNTIYTIF</sequence>
<protein>
    <submittedName>
        <fullName evidence="2">Uncharacterized protein</fullName>
    </submittedName>
</protein>
<evidence type="ECO:0000313" key="2">
    <source>
        <dbReference type="EMBL" id="KAF7835771.1"/>
    </source>
</evidence>
<dbReference type="Proteomes" id="UP000634136">
    <property type="component" value="Unassembled WGS sequence"/>
</dbReference>
<accession>A0A835CBM3</accession>